<dbReference type="InterPro" id="IPR036852">
    <property type="entry name" value="Peptidase_S8/S53_dom_sf"/>
</dbReference>
<dbReference type="EMBL" id="CP102294">
    <property type="protein sequence ID" value="UWN56457.1"/>
    <property type="molecule type" value="Genomic_DNA"/>
</dbReference>
<dbReference type="PANTHER" id="PTHR43806">
    <property type="entry name" value="PEPTIDASE S8"/>
    <property type="match status" value="1"/>
</dbReference>
<evidence type="ECO:0000256" key="1">
    <source>
        <dbReference type="ARBA" id="ARBA00011073"/>
    </source>
</evidence>
<dbReference type="PANTHER" id="PTHR43806:SF11">
    <property type="entry name" value="CEREVISIN-RELATED"/>
    <property type="match status" value="1"/>
</dbReference>
<dbReference type="PROSITE" id="PS00137">
    <property type="entry name" value="SUBTILASE_HIS"/>
    <property type="match status" value="1"/>
</dbReference>
<dbReference type="Proteomes" id="UP001059295">
    <property type="component" value="Chromosome"/>
</dbReference>
<feature type="domain" description="Peptidase S8/S53" evidence="6">
    <location>
        <begin position="119"/>
        <end position="235"/>
    </location>
</feature>
<evidence type="ECO:0000256" key="2">
    <source>
        <dbReference type="ARBA" id="ARBA00022670"/>
    </source>
</evidence>
<dbReference type="InterPro" id="IPR050131">
    <property type="entry name" value="Peptidase_S8_subtilisin-like"/>
</dbReference>
<evidence type="ECO:0000313" key="8">
    <source>
        <dbReference type="Proteomes" id="UP001059295"/>
    </source>
</evidence>
<gene>
    <name evidence="7" type="ORF">NQ491_07230</name>
</gene>
<dbReference type="Gene3D" id="3.40.50.200">
    <property type="entry name" value="Peptidase S8/S53 domain"/>
    <property type="match status" value="1"/>
</dbReference>
<evidence type="ECO:0000256" key="5">
    <source>
        <dbReference type="PROSITE-ProRule" id="PRU01240"/>
    </source>
</evidence>
<feature type="active site" description="Charge relay system" evidence="5">
    <location>
        <position position="304"/>
    </location>
</feature>
<keyword evidence="4 5" id="KW-0720">Serine protease</keyword>
<dbReference type="Pfam" id="PF00082">
    <property type="entry name" value="Peptidase_S8"/>
    <property type="match status" value="1"/>
</dbReference>
<evidence type="ECO:0000313" key="7">
    <source>
        <dbReference type="EMBL" id="UWN56457.1"/>
    </source>
</evidence>
<dbReference type="InterPro" id="IPR015500">
    <property type="entry name" value="Peptidase_S8_subtilisin-rel"/>
</dbReference>
<reference evidence="7" key="1">
    <citation type="journal article" date="2022" name="Cell">
        <title>Design, construction, and in vivo augmentation of a complex gut microbiome.</title>
        <authorList>
            <person name="Cheng A.G."/>
            <person name="Ho P.Y."/>
            <person name="Aranda-Diaz A."/>
            <person name="Jain S."/>
            <person name="Yu F.B."/>
            <person name="Meng X."/>
            <person name="Wang M."/>
            <person name="Iakiviak M."/>
            <person name="Nagashima K."/>
            <person name="Zhao A."/>
            <person name="Murugkar P."/>
            <person name="Patil A."/>
            <person name="Atabakhsh K."/>
            <person name="Weakley A."/>
            <person name="Yan J."/>
            <person name="Brumbaugh A.R."/>
            <person name="Higginbottom S."/>
            <person name="Dimas A."/>
            <person name="Shiver A.L."/>
            <person name="Deutschbauer A."/>
            <person name="Neff N."/>
            <person name="Sonnenburg J.L."/>
            <person name="Huang K.C."/>
            <person name="Fischbach M.A."/>
        </authorList>
    </citation>
    <scope>NUCLEOTIDE SEQUENCE</scope>
    <source>
        <strain evidence="7">AP11</strain>
    </source>
</reference>
<dbReference type="PROSITE" id="PS51892">
    <property type="entry name" value="SUBTILASE"/>
    <property type="match status" value="1"/>
</dbReference>
<comment type="similarity">
    <text evidence="1 5">Belongs to the peptidase S8 family.</text>
</comment>
<keyword evidence="8" id="KW-1185">Reference proteome</keyword>
<dbReference type="InterPro" id="IPR000209">
    <property type="entry name" value="Peptidase_S8/S53_dom"/>
</dbReference>
<sequence length="364" mass="40961">MMKNNHCVIALSAAIISLSYVNCQDARHGRQYKIIKDIAELQNTESLDEADLSSLDLRDCEDLFLGKTGFDENGVKQWTDRVIWPETSKMPEGFDPQELLEASKMPKNVAGLHAKGITGKGVKIAIIDQRLFKEHPEYKDRIKYYEVFGDNWQQDGIDYHGSLVTGVAAGKSTGTAPEADIYYFAANNWPDDKSQPNTMRTINQAIRKIIDMNKTFPEREKIRFISMSSGTPDDAFAKEREELFDEAEQNGIMVLGGFYKHTMRNNSFDIRYGFVGRGLGIPTDGKTNPYFDGGYAYERLGGASSTFPYLAGVFAMALQDNQNFTRLPHWQDQLMKIAYDTAVDSVVNPEGIVEEVSRIAQTLQ</sequence>
<accession>A0ABY5UWM6</accession>
<dbReference type="GeneID" id="82891514"/>
<proteinExistence type="inferred from homology"/>
<feature type="active site" description="Charge relay system" evidence="5">
    <location>
        <position position="160"/>
    </location>
</feature>
<keyword evidence="3 5" id="KW-0378">Hydrolase</keyword>
<keyword evidence="2 5" id="KW-0645">Protease</keyword>
<feature type="active site" description="Charge relay system" evidence="5">
    <location>
        <position position="128"/>
    </location>
</feature>
<dbReference type="InterPro" id="IPR022398">
    <property type="entry name" value="Peptidase_S8_His-AS"/>
</dbReference>
<dbReference type="RefSeq" id="WP_081587422.1">
    <property type="nucleotide sequence ID" value="NZ_CAPH01000013.1"/>
</dbReference>
<evidence type="ECO:0000259" key="6">
    <source>
        <dbReference type="Pfam" id="PF00082"/>
    </source>
</evidence>
<evidence type="ECO:0000256" key="4">
    <source>
        <dbReference type="ARBA" id="ARBA00022825"/>
    </source>
</evidence>
<name>A0ABY5UWM6_9BACT</name>
<protein>
    <submittedName>
        <fullName evidence="7">S8 family serine peptidase</fullName>
    </submittedName>
</protein>
<evidence type="ECO:0000256" key="3">
    <source>
        <dbReference type="ARBA" id="ARBA00022801"/>
    </source>
</evidence>
<dbReference type="SUPFAM" id="SSF52743">
    <property type="entry name" value="Subtilisin-like"/>
    <property type="match status" value="1"/>
</dbReference>
<organism evidence="7 8">
    <name type="scientific">Alistipes ihumii AP11</name>
    <dbReference type="NCBI Taxonomy" id="1211813"/>
    <lineage>
        <taxon>Bacteria</taxon>
        <taxon>Pseudomonadati</taxon>
        <taxon>Bacteroidota</taxon>
        <taxon>Bacteroidia</taxon>
        <taxon>Bacteroidales</taxon>
        <taxon>Rikenellaceae</taxon>
        <taxon>Alistipes</taxon>
    </lineage>
</organism>
<dbReference type="PRINTS" id="PR00723">
    <property type="entry name" value="SUBTILISIN"/>
</dbReference>